<dbReference type="AlphaFoldDB" id="D7G5Y2"/>
<evidence type="ECO:0000256" key="5">
    <source>
        <dbReference type="ARBA" id="ARBA00023136"/>
    </source>
</evidence>
<dbReference type="InterPro" id="IPR008429">
    <property type="entry name" value="CLPTM1"/>
</dbReference>
<comment type="similarity">
    <text evidence="2">Belongs to the CLPTM1 family.</text>
</comment>
<dbReference type="InParanoid" id="D7G5Y2"/>
<dbReference type="PANTHER" id="PTHR21347">
    <property type="entry name" value="CLEFT LIP AND PALATE ASSOCIATED TRANSMEMBRANE PROTEIN-RELATED"/>
    <property type="match status" value="1"/>
</dbReference>
<keyword evidence="3 7" id="KW-0812">Transmembrane</keyword>
<dbReference type="GO" id="GO:0016020">
    <property type="term" value="C:membrane"/>
    <property type="evidence" value="ECO:0007669"/>
    <property type="project" value="UniProtKB-SubCell"/>
</dbReference>
<name>D7G5Y2_ECTSI</name>
<evidence type="ECO:0000256" key="2">
    <source>
        <dbReference type="ARBA" id="ARBA00009310"/>
    </source>
</evidence>
<dbReference type="Pfam" id="PF05602">
    <property type="entry name" value="CLPTM1"/>
    <property type="match status" value="1"/>
</dbReference>
<dbReference type="EMBL" id="FN649760">
    <property type="protein sequence ID" value="CBJ33902.1"/>
    <property type="molecule type" value="Genomic_DNA"/>
</dbReference>
<dbReference type="PANTHER" id="PTHR21347:SF0">
    <property type="entry name" value="LIPID SCRAMBLASE CLPTM1L"/>
    <property type="match status" value="1"/>
</dbReference>
<keyword evidence="5 7" id="KW-0472">Membrane</keyword>
<feature type="transmembrane region" description="Helical" evidence="7">
    <location>
        <begin position="255"/>
        <end position="276"/>
    </location>
</feature>
<dbReference type="OrthoDB" id="378564at2759"/>
<dbReference type="eggNOG" id="KOG2489">
    <property type="taxonomic scope" value="Eukaryota"/>
</dbReference>
<gene>
    <name evidence="8" type="ORF">Esi_0687_0003</name>
</gene>
<evidence type="ECO:0000256" key="7">
    <source>
        <dbReference type="SAM" id="Phobius"/>
    </source>
</evidence>
<organism evidence="8 9">
    <name type="scientific">Ectocarpus siliculosus</name>
    <name type="common">Brown alga</name>
    <name type="synonym">Conferva siliculosa</name>
    <dbReference type="NCBI Taxonomy" id="2880"/>
    <lineage>
        <taxon>Eukaryota</taxon>
        <taxon>Sar</taxon>
        <taxon>Stramenopiles</taxon>
        <taxon>Ochrophyta</taxon>
        <taxon>PX clade</taxon>
        <taxon>Phaeophyceae</taxon>
        <taxon>Ectocarpales</taxon>
        <taxon>Ectocarpaceae</taxon>
        <taxon>Ectocarpus</taxon>
    </lineage>
</organism>
<dbReference type="STRING" id="2880.D7G5Y2"/>
<dbReference type="GO" id="GO:0012505">
    <property type="term" value="C:endomembrane system"/>
    <property type="evidence" value="ECO:0007669"/>
    <property type="project" value="TreeGrafter"/>
</dbReference>
<feature type="transmembrane region" description="Helical" evidence="7">
    <location>
        <begin position="318"/>
        <end position="342"/>
    </location>
</feature>
<evidence type="ECO:0000313" key="9">
    <source>
        <dbReference type="Proteomes" id="UP000002630"/>
    </source>
</evidence>
<evidence type="ECO:0000256" key="4">
    <source>
        <dbReference type="ARBA" id="ARBA00022989"/>
    </source>
</evidence>
<evidence type="ECO:0000256" key="6">
    <source>
        <dbReference type="SAM" id="MobiDB-lite"/>
    </source>
</evidence>
<accession>D7G5Y2</accession>
<feature type="region of interest" description="Disordered" evidence="6">
    <location>
        <begin position="99"/>
        <end position="120"/>
    </location>
</feature>
<protein>
    <submittedName>
        <fullName evidence="8">Uncharacterized protein</fullName>
    </submittedName>
</protein>
<dbReference type="Proteomes" id="UP000002630">
    <property type="component" value="Unassembled WGS sequence"/>
</dbReference>
<evidence type="ECO:0000256" key="1">
    <source>
        <dbReference type="ARBA" id="ARBA00004141"/>
    </source>
</evidence>
<keyword evidence="4 7" id="KW-1133">Transmembrane helix</keyword>
<evidence type="ECO:0000256" key="3">
    <source>
        <dbReference type="ARBA" id="ARBA00022692"/>
    </source>
</evidence>
<sequence>MTRHSFDLNLTALAAGADETWPNTTMLDSQDWNGLMSNKTMYFHVILEAEPPQTQAVPEDRQLWTLLDSVPLVKFGPATKTRGMRFLLGDLGIGGGGGGNGSLESDSRGGGGGGSSSRASSRKGEYISFWKPEVAVRVVADFTEYPHNYLPQTIQRAAEIIGLTKDGQWANGAWDSLAYKPIVHVDEIGLTSDKYVPLNRTLSSLPLKVTIEPMSLQRWQLMQSMEHSLQQQKESFGFQDSDVDDVRRLISDTNVYLLIVTLFASTLHLLFEFLAFKSDVDFWRRNKSLRGLSVRTLFMEVFFQTVILLSLIEEDASLLVTVPAGVGVLIQAFVYTFGFVLMTPQLYINYKLKSVAHLPWRFLCYRSLNTVIDDLFAFVIRMPTMHRLSCFRDDVVFVVYLYQRWIYPVDESRPQDRGS</sequence>
<keyword evidence="9" id="KW-1185">Reference proteome</keyword>
<proteinExistence type="inferred from homology"/>
<evidence type="ECO:0000313" key="8">
    <source>
        <dbReference type="EMBL" id="CBJ33902.1"/>
    </source>
</evidence>
<comment type="subcellular location">
    <subcellularLocation>
        <location evidence="1">Membrane</location>
        <topology evidence="1">Multi-pass membrane protein</topology>
    </subcellularLocation>
</comment>
<reference evidence="8 9" key="1">
    <citation type="journal article" date="2010" name="Nature">
        <title>The Ectocarpus genome and the independent evolution of multicellularity in brown algae.</title>
        <authorList>
            <person name="Cock J.M."/>
            <person name="Sterck L."/>
            <person name="Rouze P."/>
            <person name="Scornet D."/>
            <person name="Allen A.E."/>
            <person name="Amoutzias G."/>
            <person name="Anthouard V."/>
            <person name="Artiguenave F."/>
            <person name="Aury J.M."/>
            <person name="Badger J.H."/>
            <person name="Beszteri B."/>
            <person name="Billiau K."/>
            <person name="Bonnet E."/>
            <person name="Bothwell J.H."/>
            <person name="Bowler C."/>
            <person name="Boyen C."/>
            <person name="Brownlee C."/>
            <person name="Carrano C.J."/>
            <person name="Charrier B."/>
            <person name="Cho G.Y."/>
            <person name="Coelho S.M."/>
            <person name="Collen J."/>
            <person name="Corre E."/>
            <person name="Da Silva C."/>
            <person name="Delage L."/>
            <person name="Delaroque N."/>
            <person name="Dittami S.M."/>
            <person name="Doulbeau S."/>
            <person name="Elias M."/>
            <person name="Farnham G."/>
            <person name="Gachon C.M."/>
            <person name="Gschloessl B."/>
            <person name="Heesch S."/>
            <person name="Jabbari K."/>
            <person name="Jubin C."/>
            <person name="Kawai H."/>
            <person name="Kimura K."/>
            <person name="Kloareg B."/>
            <person name="Kupper F.C."/>
            <person name="Lang D."/>
            <person name="Le Bail A."/>
            <person name="Leblanc C."/>
            <person name="Lerouge P."/>
            <person name="Lohr M."/>
            <person name="Lopez P.J."/>
            <person name="Martens C."/>
            <person name="Maumus F."/>
            <person name="Michel G."/>
            <person name="Miranda-Saavedra D."/>
            <person name="Morales J."/>
            <person name="Moreau H."/>
            <person name="Motomura T."/>
            <person name="Nagasato C."/>
            <person name="Napoli C.A."/>
            <person name="Nelson D.R."/>
            <person name="Nyvall-Collen P."/>
            <person name="Peters A.F."/>
            <person name="Pommier C."/>
            <person name="Potin P."/>
            <person name="Poulain J."/>
            <person name="Quesneville H."/>
            <person name="Read B."/>
            <person name="Rensing S.A."/>
            <person name="Ritter A."/>
            <person name="Rousvoal S."/>
            <person name="Samanta M."/>
            <person name="Samson G."/>
            <person name="Schroeder D.C."/>
            <person name="Segurens B."/>
            <person name="Strittmatter M."/>
            <person name="Tonon T."/>
            <person name="Tregear J.W."/>
            <person name="Valentin K."/>
            <person name="von Dassow P."/>
            <person name="Yamagishi T."/>
            <person name="Van de Peer Y."/>
            <person name="Wincker P."/>
        </authorList>
    </citation>
    <scope>NUCLEOTIDE SEQUENCE [LARGE SCALE GENOMIC DNA]</scope>
    <source>
        <strain evidence="9">Ec32 / CCAP1310/4</strain>
    </source>
</reference>